<keyword evidence="1" id="KW-0812">Transmembrane</keyword>
<reference evidence="2 3" key="1">
    <citation type="submission" date="2017-10" db="EMBL/GenBank/DDBJ databases">
        <title>Whole genome sequencing of Pseudoxanthomonas broegbernensis DSM 12573(T).</title>
        <authorList>
            <person name="Kumar S."/>
            <person name="Bansal K."/>
            <person name="Kaur A."/>
            <person name="Patil P."/>
            <person name="Sharma S."/>
            <person name="Patil P.B."/>
        </authorList>
    </citation>
    <scope>NUCLEOTIDE SEQUENCE [LARGE SCALE GENOMIC DNA]</scope>
    <source>
        <strain evidence="2 3">DSM 12573</strain>
    </source>
</reference>
<dbReference type="AlphaFoldDB" id="A0A7V8GP21"/>
<organism evidence="2 3">
    <name type="scientific">Pseudoxanthomonas broegbernensis</name>
    <dbReference type="NCBI Taxonomy" id="83619"/>
    <lineage>
        <taxon>Bacteria</taxon>
        <taxon>Pseudomonadati</taxon>
        <taxon>Pseudomonadota</taxon>
        <taxon>Gammaproteobacteria</taxon>
        <taxon>Lysobacterales</taxon>
        <taxon>Lysobacteraceae</taxon>
        <taxon>Pseudoxanthomonas</taxon>
    </lineage>
</organism>
<keyword evidence="1" id="KW-0472">Membrane</keyword>
<evidence type="ECO:0000256" key="1">
    <source>
        <dbReference type="SAM" id="Phobius"/>
    </source>
</evidence>
<dbReference type="EMBL" id="MWIP01000002">
    <property type="protein sequence ID" value="KAF1687516.1"/>
    <property type="molecule type" value="Genomic_DNA"/>
</dbReference>
<keyword evidence="1" id="KW-1133">Transmembrane helix</keyword>
<evidence type="ECO:0000313" key="3">
    <source>
        <dbReference type="Proteomes" id="UP000462066"/>
    </source>
</evidence>
<keyword evidence="3" id="KW-1185">Reference proteome</keyword>
<comment type="caution">
    <text evidence="2">The sequence shown here is derived from an EMBL/GenBank/DDBJ whole genome shotgun (WGS) entry which is preliminary data.</text>
</comment>
<protein>
    <submittedName>
        <fullName evidence="2">Serine/threonine protein phosphatase</fullName>
    </submittedName>
</protein>
<accession>A0A7V8GP21</accession>
<dbReference type="RefSeq" id="WP_162309844.1">
    <property type="nucleotide sequence ID" value="NZ_JACHGU010000002.1"/>
</dbReference>
<evidence type="ECO:0000313" key="2">
    <source>
        <dbReference type="EMBL" id="KAF1687516.1"/>
    </source>
</evidence>
<sequence length="265" mass="28973">MAVQSMRLAGRRAWIKRYGQGRRRLSLGSLDLVARKLDLPALRPPPHHGGPLAKETERRRIAELDALGVRVPEVLGENGDTLLLGDIGATLSTRLRAVRGDPQAMDGLVAKTIAAIADAHRRGAYLGQPLPRNITLDAGGAIGFIDFEEDPLEVMPLEQAQARDWLLFAFGMAKYYHDRPEALARMLGEVMRAGPPQVGRHARHVGMRLHGIARLARKLGRSARTFAHAVFVIHGATAWLALALMLLLIDWIGDGELDLLQAIVG</sequence>
<dbReference type="Proteomes" id="UP000462066">
    <property type="component" value="Unassembled WGS sequence"/>
</dbReference>
<gene>
    <name evidence="2" type="ORF">B1992_02285</name>
</gene>
<proteinExistence type="predicted"/>
<name>A0A7V8GP21_9GAMM</name>
<feature type="transmembrane region" description="Helical" evidence="1">
    <location>
        <begin position="226"/>
        <end position="249"/>
    </location>
</feature>